<evidence type="ECO:0000313" key="2">
    <source>
        <dbReference type="Proteomes" id="UP001162480"/>
    </source>
</evidence>
<dbReference type="SUPFAM" id="SSF56219">
    <property type="entry name" value="DNase I-like"/>
    <property type="match status" value="1"/>
</dbReference>
<sequence length="200" mass="22962">MTLTLELDHNTHATLVSCYAPTMASTEQGKDEFYNQLRDVISGCHHRDKLILMGDFTARIGTDYQTTFHLKHTRLQKSSVPKRINVLPLKTVEKHVELSVKLDTALNTVDINGDIESSWKAFRDATHTAPEEVLRLPVPKHQDWFNDNSTDVQQLIDKMHSSHKTWINDKSSPRKENAYQKSRGQVLRALRQIRVVSQGY</sequence>
<dbReference type="EMBL" id="OX597832">
    <property type="protein sequence ID" value="CAI9736467.1"/>
    <property type="molecule type" value="Genomic_DNA"/>
</dbReference>
<accession>A0AA36BMH3</accession>
<evidence type="ECO:0000313" key="1">
    <source>
        <dbReference type="EMBL" id="CAI9736467.1"/>
    </source>
</evidence>
<dbReference type="AlphaFoldDB" id="A0AA36BMH3"/>
<dbReference type="Proteomes" id="UP001162480">
    <property type="component" value="Chromosome 19"/>
</dbReference>
<organism evidence="1 2">
    <name type="scientific">Octopus vulgaris</name>
    <name type="common">Common octopus</name>
    <dbReference type="NCBI Taxonomy" id="6645"/>
    <lineage>
        <taxon>Eukaryota</taxon>
        <taxon>Metazoa</taxon>
        <taxon>Spiralia</taxon>
        <taxon>Lophotrochozoa</taxon>
        <taxon>Mollusca</taxon>
        <taxon>Cephalopoda</taxon>
        <taxon>Coleoidea</taxon>
        <taxon>Octopodiformes</taxon>
        <taxon>Octopoda</taxon>
        <taxon>Incirrata</taxon>
        <taxon>Octopodidae</taxon>
        <taxon>Octopus</taxon>
    </lineage>
</organism>
<dbReference type="InterPro" id="IPR036691">
    <property type="entry name" value="Endo/exonu/phosph_ase_sf"/>
</dbReference>
<gene>
    <name evidence="1" type="ORF">OCTVUL_1B011781</name>
</gene>
<reference evidence="1" key="1">
    <citation type="submission" date="2023-08" db="EMBL/GenBank/DDBJ databases">
        <authorList>
            <person name="Alioto T."/>
            <person name="Alioto T."/>
            <person name="Gomez Garrido J."/>
        </authorList>
    </citation>
    <scope>NUCLEOTIDE SEQUENCE</scope>
</reference>
<dbReference type="Gene3D" id="3.60.10.10">
    <property type="entry name" value="Endonuclease/exonuclease/phosphatase"/>
    <property type="match status" value="1"/>
</dbReference>
<keyword evidence="2" id="KW-1185">Reference proteome</keyword>
<protein>
    <recommendedName>
        <fullName evidence="3">Endonuclease/exonuclease/phosphatase domain-containing protein</fullName>
    </recommendedName>
</protein>
<proteinExistence type="predicted"/>
<name>A0AA36BMH3_OCTVU</name>
<evidence type="ECO:0008006" key="3">
    <source>
        <dbReference type="Google" id="ProtNLM"/>
    </source>
</evidence>